<dbReference type="SUPFAM" id="SSF51556">
    <property type="entry name" value="Metallo-dependent hydrolases"/>
    <property type="match status" value="1"/>
</dbReference>
<dbReference type="GO" id="GO:0005737">
    <property type="term" value="C:cytoplasm"/>
    <property type="evidence" value="ECO:0007669"/>
    <property type="project" value="TreeGrafter"/>
</dbReference>
<proteinExistence type="inferred from homology"/>
<dbReference type="Gene3D" id="3.40.50.2000">
    <property type="entry name" value="Glycogen Phosphorylase B"/>
    <property type="match status" value="2"/>
</dbReference>
<dbReference type="OrthoDB" id="432010at2759"/>
<gene>
    <name evidence="4" type="primary">glpV</name>
    <name evidence="4" type="ORF">SPIL2461_LOCUS5275</name>
</gene>
<dbReference type="AlphaFoldDB" id="A0A812MJK1"/>
<dbReference type="Gene3D" id="3.20.20.140">
    <property type="entry name" value="Metal-dependent hydrolases"/>
    <property type="match status" value="1"/>
</dbReference>
<keyword evidence="5" id="KW-1185">Reference proteome</keyword>
<evidence type="ECO:0000256" key="1">
    <source>
        <dbReference type="ARBA" id="ARBA00006047"/>
    </source>
</evidence>
<dbReference type="Proteomes" id="UP000649617">
    <property type="component" value="Unassembled WGS sequence"/>
</dbReference>
<dbReference type="PANTHER" id="PTHR11468">
    <property type="entry name" value="GLYCOGEN PHOSPHORYLASE"/>
    <property type="match status" value="1"/>
</dbReference>
<organism evidence="4 5">
    <name type="scientific">Symbiodinium pilosum</name>
    <name type="common">Dinoflagellate</name>
    <dbReference type="NCBI Taxonomy" id="2952"/>
    <lineage>
        <taxon>Eukaryota</taxon>
        <taxon>Sar</taxon>
        <taxon>Alveolata</taxon>
        <taxon>Dinophyceae</taxon>
        <taxon>Suessiales</taxon>
        <taxon>Symbiodiniaceae</taxon>
        <taxon>Symbiodinium</taxon>
    </lineage>
</organism>
<accession>A0A812MJK1</accession>
<evidence type="ECO:0000313" key="4">
    <source>
        <dbReference type="EMBL" id="CAE7257411.1"/>
    </source>
</evidence>
<dbReference type="InterPro" id="IPR006680">
    <property type="entry name" value="Amidohydro-rel"/>
</dbReference>
<sequence length="820" mass="93944">DGCPFEIPRPDVTYPIRFYGDVEEVEVDGQKVSRWVGGEIVQAMAYDNPIPGFDTFNTNNLRLWRACPSKEFDLNAYNSAQFSEAIDQRRRAEDLSAVLYPNDATYEGKELRLRQQYFFVSASLQDLLRDFIKRPNYEWSELPEKVAVQMNDTHPTIAVAEMMRLLVDVQQMDWYEAWDLTRKCLNYTNHTVMPEALEKWPVEMMERLLPRHVQIIGEINWVWINQLMERYGDGPIIQALSIFEEGDEKKIRMGNLAIVGANKVNGVAAIHTEIIKKETFPEFYQWCCDNGEPSRIVNMTNGVTPRRWVHCANPALSAIFTKYLGSQKWLTDMDLLKEMLKHKEDPKIHAEWMAMKRGCKAKLAEWLKETMDLEIDQDALIDIQSPGSNVKPLMSSQSSGARANVARMARVALRPRQPPPSLAHHCCSLRHAMTSSCKAVDAWMQHPTKRFMTDDIFTSLLRWNRMDPAQFQQDGHPVYSTQMSLSSMDSGFVETGLISAWYSPQGPMITNEDVRQACESHPGCFFGVASGDIRNPVRCVQEIRDYVQNHGFVGVRILPWLWQKYANDPLFYPIYTACVELGVPLCLQVGQTGPMRPSDMGRPIPYLEQVLLDFPDLVVVAGHIGAPWLDEMLFLAGKFPNLYIDTSAYLPSRYPRELVEYMRGRGAKRVLYGSNYPMIQHQAIQKQLADLKLEPDTMQLFLRHEVRTRIVYSACELRVFSSTVDCLGRIKRIHEYKRQLLNILFVIHRYLHLKKALPAERKQCQKRVVLIGGKAASAYVNAKIIIKLINNVAKVINNDPETSPYLKLLVLGGFIFVAVP</sequence>
<evidence type="ECO:0000256" key="2">
    <source>
        <dbReference type="RuleBase" id="RU000587"/>
    </source>
</evidence>
<dbReference type="InterPro" id="IPR000811">
    <property type="entry name" value="Glyco_trans_35"/>
</dbReference>
<dbReference type="GO" id="GO:0005980">
    <property type="term" value="P:glycogen catabolic process"/>
    <property type="evidence" value="ECO:0007669"/>
    <property type="project" value="TreeGrafter"/>
</dbReference>
<comment type="function">
    <text evidence="2">Allosteric enzyme that catalyzes the rate-limiting step in glycogen catabolism, the phosphorolytic cleavage of glycogen to produce glucose-1-phosphate, and plays a central role in maintaining cellular and organismal glucose homeostasis.</text>
</comment>
<comment type="similarity">
    <text evidence="1 2">Belongs to the glycogen phosphorylase family.</text>
</comment>
<keyword evidence="2" id="KW-0328">Glycosyltransferase</keyword>
<comment type="caution">
    <text evidence="4">The sequence shown here is derived from an EMBL/GenBank/DDBJ whole genome shotgun (WGS) entry which is preliminary data.</text>
</comment>
<dbReference type="SUPFAM" id="SSF53756">
    <property type="entry name" value="UDP-Glycosyltransferase/glycogen phosphorylase"/>
    <property type="match status" value="2"/>
</dbReference>
<comment type="cofactor">
    <cofactor evidence="2">
        <name>pyridoxal 5'-phosphate</name>
        <dbReference type="ChEBI" id="CHEBI:597326"/>
    </cofactor>
</comment>
<dbReference type="EMBL" id="CAJNIZ010007365">
    <property type="protein sequence ID" value="CAE7257411.1"/>
    <property type="molecule type" value="Genomic_DNA"/>
</dbReference>
<feature type="domain" description="Amidohydrolase-related" evidence="3">
    <location>
        <begin position="510"/>
        <end position="711"/>
    </location>
</feature>
<dbReference type="FunFam" id="3.40.50.2000:FF:000807">
    <property type="entry name" value="Alpha-glucan phosphorylase 2, cytosolic"/>
    <property type="match status" value="1"/>
</dbReference>
<dbReference type="GO" id="GO:0030170">
    <property type="term" value="F:pyridoxal phosphate binding"/>
    <property type="evidence" value="ECO:0007669"/>
    <property type="project" value="TreeGrafter"/>
</dbReference>
<dbReference type="EC" id="2.4.1.1" evidence="2"/>
<feature type="non-terminal residue" evidence="4">
    <location>
        <position position="1"/>
    </location>
</feature>
<name>A0A812MJK1_SYMPI</name>
<dbReference type="Pfam" id="PF04909">
    <property type="entry name" value="Amidohydro_2"/>
    <property type="match status" value="1"/>
</dbReference>
<dbReference type="GO" id="GO:0008184">
    <property type="term" value="F:glycogen phosphorylase activity"/>
    <property type="evidence" value="ECO:0007669"/>
    <property type="project" value="InterPro"/>
</dbReference>
<evidence type="ECO:0000313" key="5">
    <source>
        <dbReference type="Proteomes" id="UP000649617"/>
    </source>
</evidence>
<keyword evidence="2" id="KW-0663">Pyridoxal phosphate</keyword>
<dbReference type="Pfam" id="PF00343">
    <property type="entry name" value="Phosphorylase"/>
    <property type="match status" value="2"/>
</dbReference>
<keyword evidence="2" id="KW-0808">Transferase</keyword>
<dbReference type="PANTHER" id="PTHR11468:SF3">
    <property type="entry name" value="GLYCOGEN PHOSPHORYLASE, LIVER FORM"/>
    <property type="match status" value="1"/>
</dbReference>
<comment type="catalytic activity">
    <reaction evidence="2">
        <text>[(1-&gt;4)-alpha-D-glucosyl](n) + phosphate = [(1-&gt;4)-alpha-D-glucosyl](n-1) + alpha-D-glucose 1-phosphate</text>
        <dbReference type="Rhea" id="RHEA:41732"/>
        <dbReference type="Rhea" id="RHEA-COMP:9584"/>
        <dbReference type="Rhea" id="RHEA-COMP:9586"/>
        <dbReference type="ChEBI" id="CHEBI:15444"/>
        <dbReference type="ChEBI" id="CHEBI:43474"/>
        <dbReference type="ChEBI" id="CHEBI:58601"/>
        <dbReference type="EC" id="2.4.1.1"/>
    </reaction>
</comment>
<evidence type="ECO:0000259" key="3">
    <source>
        <dbReference type="Pfam" id="PF04909"/>
    </source>
</evidence>
<dbReference type="GO" id="GO:0016787">
    <property type="term" value="F:hydrolase activity"/>
    <property type="evidence" value="ECO:0007669"/>
    <property type="project" value="InterPro"/>
</dbReference>
<dbReference type="InterPro" id="IPR032466">
    <property type="entry name" value="Metal_Hydrolase"/>
</dbReference>
<protein>
    <recommendedName>
        <fullName evidence="2">Alpha-1,4 glucan phosphorylase</fullName>
        <ecNumber evidence="2">2.4.1.1</ecNumber>
    </recommendedName>
</protein>
<keyword evidence="2" id="KW-0119">Carbohydrate metabolism</keyword>
<reference evidence="4" key="1">
    <citation type="submission" date="2021-02" db="EMBL/GenBank/DDBJ databases">
        <authorList>
            <person name="Dougan E. K."/>
            <person name="Rhodes N."/>
            <person name="Thang M."/>
            <person name="Chan C."/>
        </authorList>
    </citation>
    <scope>NUCLEOTIDE SEQUENCE</scope>
</reference>